<dbReference type="InterPro" id="IPR050250">
    <property type="entry name" value="Macrolide_Exporter_MacB"/>
</dbReference>
<accession>A0A4P8L4M9</accession>
<dbReference type="InterPro" id="IPR003838">
    <property type="entry name" value="ABC3_permease_C"/>
</dbReference>
<feature type="transmembrane region" description="Helical" evidence="6">
    <location>
        <begin position="20"/>
        <end position="40"/>
    </location>
</feature>
<dbReference type="GO" id="GO:0022857">
    <property type="term" value="F:transmembrane transporter activity"/>
    <property type="evidence" value="ECO:0007669"/>
    <property type="project" value="TreeGrafter"/>
</dbReference>
<reference evidence="9 10" key="1">
    <citation type="submission" date="2019-05" db="EMBL/GenBank/DDBJ databases">
        <title>The Complete Genome Sequence of the n-alkane-degrading Desulfoglaeba alkanexedens ALDC reveals multiple alkylsuccinate synthase gene clusters.</title>
        <authorList>
            <person name="Callaghan A.V."/>
            <person name="Davidova I.A."/>
            <person name="Duncan K.E."/>
            <person name="Morris B."/>
            <person name="McInerney M.J."/>
        </authorList>
    </citation>
    <scope>NUCLEOTIDE SEQUENCE [LARGE SCALE GENOMIC DNA]</scope>
    <source>
        <strain evidence="9 10">ALDC</strain>
    </source>
</reference>
<gene>
    <name evidence="9" type="ORF">FDQ92_11785</name>
</gene>
<name>A0A4P8L4M9_9BACT</name>
<feature type="transmembrane region" description="Helical" evidence="6">
    <location>
        <begin position="347"/>
        <end position="371"/>
    </location>
</feature>
<keyword evidence="5 6" id="KW-0472">Membrane</keyword>
<evidence type="ECO:0000256" key="6">
    <source>
        <dbReference type="SAM" id="Phobius"/>
    </source>
</evidence>
<dbReference type="Pfam" id="PF02687">
    <property type="entry name" value="FtsX"/>
    <property type="match status" value="1"/>
</dbReference>
<comment type="subcellular location">
    <subcellularLocation>
        <location evidence="1">Cell membrane</location>
        <topology evidence="1">Multi-pass membrane protein</topology>
    </subcellularLocation>
</comment>
<evidence type="ECO:0000259" key="8">
    <source>
        <dbReference type="Pfam" id="PF12704"/>
    </source>
</evidence>
<evidence type="ECO:0000259" key="7">
    <source>
        <dbReference type="Pfam" id="PF02687"/>
    </source>
</evidence>
<sequence>MGLLFAYSLRNLAARRFTTLLTAGGMALVVFVFAAILMLAEGLEKTLVDTGSPENVVAIRRSSTTEVQSAVERSHAALVETLPEIAVGDNGRPMAAKELVVLINLKKRGTGSPANVVIRGISEMSYALRPQVRLAAGRLPGKGLTEIAVGRSVAERFKNAELGGTLEFAMRKWRVVGIFDAGSTGFSSEIWGDVDQLLQAFRRPVYSSVIFRLKNPAAFNQVKQRIESDPRLTLEAKRETTYYREQSAAMAKFLRILGTTLTAVFSIGAIVGAMITMYAAVANRTGEIGTLRALGFQRRTILTAFLLESLFLGLTGGCAGLLLASLLQFFTVSTTNFQTFSELAFGFYLSGQIIADSLLFSLFMGFLGGILPAYRASRMNLVAALREV</sequence>
<dbReference type="PANTHER" id="PTHR30572">
    <property type="entry name" value="MEMBRANE COMPONENT OF TRANSPORTER-RELATED"/>
    <property type="match status" value="1"/>
</dbReference>
<dbReference type="Pfam" id="PF12704">
    <property type="entry name" value="MacB_PCD"/>
    <property type="match status" value="1"/>
</dbReference>
<dbReference type="InterPro" id="IPR025857">
    <property type="entry name" value="MacB_PCD"/>
</dbReference>
<keyword evidence="3 6" id="KW-0812">Transmembrane</keyword>
<feature type="domain" description="ABC3 transporter permease C-terminal" evidence="7">
    <location>
        <begin position="261"/>
        <end position="381"/>
    </location>
</feature>
<dbReference type="PANTHER" id="PTHR30572:SF15">
    <property type="entry name" value="ABC TRANSPORTER PERMEASE"/>
    <property type="match status" value="1"/>
</dbReference>
<feature type="transmembrane region" description="Helical" evidence="6">
    <location>
        <begin position="256"/>
        <end position="281"/>
    </location>
</feature>
<feature type="transmembrane region" description="Helical" evidence="6">
    <location>
        <begin position="301"/>
        <end position="327"/>
    </location>
</feature>
<keyword evidence="4 6" id="KW-1133">Transmembrane helix</keyword>
<dbReference type="Proteomes" id="UP000298602">
    <property type="component" value="Chromosome"/>
</dbReference>
<keyword evidence="2" id="KW-1003">Cell membrane</keyword>
<reference evidence="9 10" key="2">
    <citation type="submission" date="2019-05" db="EMBL/GenBank/DDBJ databases">
        <authorList>
            <person name="Suflita J.M."/>
            <person name="Marks C.R."/>
        </authorList>
    </citation>
    <scope>NUCLEOTIDE SEQUENCE [LARGE SCALE GENOMIC DNA]</scope>
    <source>
        <strain evidence="9 10">ALDC</strain>
    </source>
</reference>
<evidence type="ECO:0000256" key="1">
    <source>
        <dbReference type="ARBA" id="ARBA00004651"/>
    </source>
</evidence>
<protein>
    <submittedName>
        <fullName evidence="9">ABC transporter permease</fullName>
    </submittedName>
</protein>
<feature type="domain" description="MacB-like periplasmic core" evidence="8">
    <location>
        <begin position="19"/>
        <end position="227"/>
    </location>
</feature>
<dbReference type="OrthoDB" id="241967at2"/>
<evidence type="ECO:0000256" key="5">
    <source>
        <dbReference type="ARBA" id="ARBA00023136"/>
    </source>
</evidence>
<dbReference type="RefSeq" id="WP_137425077.1">
    <property type="nucleotide sequence ID" value="NZ_CP040098.1"/>
</dbReference>
<keyword evidence="10" id="KW-1185">Reference proteome</keyword>
<evidence type="ECO:0000313" key="9">
    <source>
        <dbReference type="EMBL" id="QCQ22794.1"/>
    </source>
</evidence>
<dbReference type="KEGG" id="dax:FDQ92_11785"/>
<dbReference type="AlphaFoldDB" id="A0A4P8L4M9"/>
<dbReference type="EMBL" id="CP040098">
    <property type="protein sequence ID" value="QCQ22794.1"/>
    <property type="molecule type" value="Genomic_DNA"/>
</dbReference>
<evidence type="ECO:0000256" key="4">
    <source>
        <dbReference type="ARBA" id="ARBA00022989"/>
    </source>
</evidence>
<dbReference type="GO" id="GO:0005886">
    <property type="term" value="C:plasma membrane"/>
    <property type="evidence" value="ECO:0007669"/>
    <property type="project" value="UniProtKB-SubCell"/>
</dbReference>
<evidence type="ECO:0000256" key="2">
    <source>
        <dbReference type="ARBA" id="ARBA00022475"/>
    </source>
</evidence>
<evidence type="ECO:0000256" key="3">
    <source>
        <dbReference type="ARBA" id="ARBA00022692"/>
    </source>
</evidence>
<proteinExistence type="predicted"/>
<organism evidence="9 10">
    <name type="scientific">Desulfoglaeba alkanexedens ALDC</name>
    <dbReference type="NCBI Taxonomy" id="980445"/>
    <lineage>
        <taxon>Bacteria</taxon>
        <taxon>Pseudomonadati</taxon>
        <taxon>Thermodesulfobacteriota</taxon>
        <taxon>Syntrophobacteria</taxon>
        <taxon>Syntrophobacterales</taxon>
        <taxon>Syntrophobacteraceae</taxon>
        <taxon>Desulfoglaeba</taxon>
    </lineage>
</organism>
<evidence type="ECO:0000313" key="10">
    <source>
        <dbReference type="Proteomes" id="UP000298602"/>
    </source>
</evidence>